<dbReference type="RefSeq" id="XP_020046979.1">
    <property type="nucleotide sequence ID" value="XM_020193319.1"/>
</dbReference>
<dbReference type="PANTHER" id="PTHR46652">
    <property type="entry name" value="LEUCINE-RICH REPEAT AND IQ DOMAIN-CONTAINING PROTEIN 1-RELATED"/>
    <property type="match status" value="1"/>
</dbReference>
<dbReference type="InterPro" id="IPR050836">
    <property type="entry name" value="SDS22/Internalin_LRR"/>
</dbReference>
<evidence type="ECO:0000256" key="2">
    <source>
        <dbReference type="ARBA" id="ARBA00022737"/>
    </source>
</evidence>
<dbReference type="PANTHER" id="PTHR46652:SF3">
    <property type="entry name" value="LEUCINE-RICH REPEAT-CONTAINING PROTEIN 9"/>
    <property type="match status" value="1"/>
</dbReference>
<dbReference type="InterPro" id="IPR032675">
    <property type="entry name" value="LRR_dom_sf"/>
</dbReference>
<protein>
    <submittedName>
        <fullName evidence="3">L domain-like protein</fullName>
    </submittedName>
</protein>
<evidence type="ECO:0000313" key="4">
    <source>
        <dbReference type="Proteomes" id="UP000095038"/>
    </source>
</evidence>
<dbReference type="GeneID" id="30966955"/>
<organism evidence="3 4">
    <name type="scientific">Ascoidea rubescens DSM 1968</name>
    <dbReference type="NCBI Taxonomy" id="1344418"/>
    <lineage>
        <taxon>Eukaryota</taxon>
        <taxon>Fungi</taxon>
        <taxon>Dikarya</taxon>
        <taxon>Ascomycota</taxon>
        <taxon>Saccharomycotina</taxon>
        <taxon>Saccharomycetes</taxon>
        <taxon>Ascoideaceae</taxon>
        <taxon>Ascoidea</taxon>
    </lineage>
</organism>
<dbReference type="Pfam" id="PF12799">
    <property type="entry name" value="LRR_4"/>
    <property type="match status" value="1"/>
</dbReference>
<dbReference type="STRING" id="1344418.A0A1D2VGF8"/>
<dbReference type="Gene3D" id="3.80.10.10">
    <property type="entry name" value="Ribonuclease Inhibitor"/>
    <property type="match status" value="1"/>
</dbReference>
<dbReference type="SMART" id="SM00365">
    <property type="entry name" value="LRR_SD22"/>
    <property type="match status" value="8"/>
</dbReference>
<dbReference type="InterPro" id="IPR025875">
    <property type="entry name" value="Leu-rich_rpt_4"/>
</dbReference>
<gene>
    <name evidence="3" type="ORF">ASCRUDRAFT_76050</name>
</gene>
<sequence>MTFNLLKFPPSIIQQILNNFVTHKDILLIFSLSDYQVVSFYSNFLLFSKICIDFNNSNNSNQKNSVKIIDNFKITLNDFSTLKSYIYAFTRQIKLQINFRDFKNLIKLNNLDNINTLNDVNDFFQVLNYQKNLNLSANVNININLSLENLNLTNLSELHHLISYYNNKFNVSINKNIKNLNLSRNNINSIEKISCFKNLKTLNLSNNFKLNSNNVYFNLKSLQSLVHLKKLIIKGYNQISKIEHLNNLTQLQVLVIRCSNISQIENLNDCKNLKILDLSFNLNIKKIENIQNLKKLKKLILYRCNLNKIENLDSNQNLQYLDLGGNNISKVENISHLKNLRVLYLDKNHISNHNSSDTYKDISISSGNSCSLISSWDSLKNLKQLSLGGNYLFSRKFYGKLPKFIHDAEFIIEKKNILRL</sequence>
<keyword evidence="1" id="KW-0433">Leucine-rich repeat</keyword>
<dbReference type="OrthoDB" id="7451790at2759"/>
<dbReference type="AlphaFoldDB" id="A0A1D2VGF8"/>
<dbReference type="InParanoid" id="A0A1D2VGF8"/>
<dbReference type="PROSITE" id="PS51450">
    <property type="entry name" value="LRR"/>
    <property type="match status" value="3"/>
</dbReference>
<dbReference type="InterPro" id="IPR001611">
    <property type="entry name" value="Leu-rich_rpt"/>
</dbReference>
<dbReference type="EMBL" id="KV454481">
    <property type="protein sequence ID" value="ODV60672.1"/>
    <property type="molecule type" value="Genomic_DNA"/>
</dbReference>
<name>A0A1D2VGF8_9ASCO</name>
<proteinExistence type="predicted"/>
<keyword evidence="2" id="KW-0677">Repeat</keyword>
<evidence type="ECO:0000313" key="3">
    <source>
        <dbReference type="EMBL" id="ODV60672.1"/>
    </source>
</evidence>
<keyword evidence="4" id="KW-1185">Reference proteome</keyword>
<evidence type="ECO:0000256" key="1">
    <source>
        <dbReference type="ARBA" id="ARBA00022614"/>
    </source>
</evidence>
<accession>A0A1D2VGF8</accession>
<dbReference type="Proteomes" id="UP000095038">
    <property type="component" value="Unassembled WGS sequence"/>
</dbReference>
<reference evidence="4" key="1">
    <citation type="submission" date="2016-05" db="EMBL/GenBank/DDBJ databases">
        <title>Comparative genomics of biotechnologically important yeasts.</title>
        <authorList>
            <consortium name="DOE Joint Genome Institute"/>
            <person name="Riley R."/>
            <person name="Haridas S."/>
            <person name="Wolfe K.H."/>
            <person name="Lopes M.R."/>
            <person name="Hittinger C.T."/>
            <person name="Goker M."/>
            <person name="Salamov A."/>
            <person name="Wisecaver J."/>
            <person name="Long T.M."/>
            <person name="Aerts A.L."/>
            <person name="Barry K."/>
            <person name="Choi C."/>
            <person name="Clum A."/>
            <person name="Coughlan A.Y."/>
            <person name="Deshpande S."/>
            <person name="Douglass A.P."/>
            <person name="Hanson S.J."/>
            <person name="Klenk H.-P."/>
            <person name="Labutti K."/>
            <person name="Lapidus A."/>
            <person name="Lindquist E."/>
            <person name="Lipzen A."/>
            <person name="Meier-Kolthoff J.P."/>
            <person name="Ohm R.A."/>
            <person name="Otillar R.P."/>
            <person name="Pangilinan J."/>
            <person name="Peng Y."/>
            <person name="Rokas A."/>
            <person name="Rosa C.A."/>
            <person name="Scheuner C."/>
            <person name="Sibirny A.A."/>
            <person name="Slot J.C."/>
            <person name="Stielow J.B."/>
            <person name="Sun H."/>
            <person name="Kurtzman C.P."/>
            <person name="Blackwell M."/>
            <person name="Grigoriev I.V."/>
            <person name="Jeffries T.W."/>
        </authorList>
    </citation>
    <scope>NUCLEOTIDE SEQUENCE [LARGE SCALE GENOMIC DNA]</scope>
    <source>
        <strain evidence="4">DSM 1968</strain>
    </source>
</reference>
<dbReference type="SUPFAM" id="SSF52058">
    <property type="entry name" value="L domain-like"/>
    <property type="match status" value="1"/>
</dbReference>